<reference evidence="2 3" key="1">
    <citation type="journal article" date="2017" name="Gigascience">
        <title>Draft genome of the honey bee ectoparasitic mite, Tropilaelaps mercedesae, is shaped by the parasitic life history.</title>
        <authorList>
            <person name="Dong X."/>
            <person name="Armstrong S.D."/>
            <person name="Xia D."/>
            <person name="Makepeace B.L."/>
            <person name="Darby A.C."/>
            <person name="Kadowaki T."/>
        </authorList>
    </citation>
    <scope>NUCLEOTIDE SEQUENCE [LARGE SCALE GENOMIC DNA]</scope>
    <source>
        <strain evidence="2">Wuxi-XJTLU</strain>
    </source>
</reference>
<protein>
    <submittedName>
        <fullName evidence="2">Uncharacterized protein</fullName>
    </submittedName>
</protein>
<evidence type="ECO:0000313" key="2">
    <source>
        <dbReference type="EMBL" id="OQR72848.1"/>
    </source>
</evidence>
<feature type="compositionally biased region" description="Low complexity" evidence="1">
    <location>
        <begin position="63"/>
        <end position="81"/>
    </location>
</feature>
<evidence type="ECO:0000313" key="3">
    <source>
        <dbReference type="Proteomes" id="UP000192247"/>
    </source>
</evidence>
<comment type="caution">
    <text evidence="2">The sequence shown here is derived from an EMBL/GenBank/DDBJ whole genome shotgun (WGS) entry which is preliminary data.</text>
</comment>
<feature type="region of interest" description="Disordered" evidence="1">
    <location>
        <begin position="46"/>
        <end position="130"/>
    </location>
</feature>
<organism evidence="2 3">
    <name type="scientific">Tropilaelaps mercedesae</name>
    <dbReference type="NCBI Taxonomy" id="418985"/>
    <lineage>
        <taxon>Eukaryota</taxon>
        <taxon>Metazoa</taxon>
        <taxon>Ecdysozoa</taxon>
        <taxon>Arthropoda</taxon>
        <taxon>Chelicerata</taxon>
        <taxon>Arachnida</taxon>
        <taxon>Acari</taxon>
        <taxon>Parasitiformes</taxon>
        <taxon>Mesostigmata</taxon>
        <taxon>Gamasina</taxon>
        <taxon>Dermanyssoidea</taxon>
        <taxon>Laelapidae</taxon>
        <taxon>Tropilaelaps</taxon>
    </lineage>
</organism>
<sequence length="146" mass="15204">MSPPLPHVYGRIKLEEDAFISCHNCDFTSYTFKGFSLHLRKVHGLSLTGKPPRRNKPRPPKTVPVVAGTSGEDISSSGSVSMATLQLSDGLNSSAAGSQATTPDAAVETAGREPPGPAAAAAASSSAAHVETVKRLVAKREAARVR</sequence>
<feature type="compositionally biased region" description="Polar residues" evidence="1">
    <location>
        <begin position="82"/>
        <end position="102"/>
    </location>
</feature>
<dbReference type="EMBL" id="MNPL01010923">
    <property type="protein sequence ID" value="OQR72848.1"/>
    <property type="molecule type" value="Genomic_DNA"/>
</dbReference>
<accession>A0A1V9XHI9</accession>
<evidence type="ECO:0000256" key="1">
    <source>
        <dbReference type="SAM" id="MobiDB-lite"/>
    </source>
</evidence>
<keyword evidence="3" id="KW-1185">Reference proteome</keyword>
<dbReference type="InParanoid" id="A0A1V9XHI9"/>
<gene>
    <name evidence="2" type="ORF">BIW11_10122</name>
</gene>
<proteinExistence type="predicted"/>
<dbReference type="Proteomes" id="UP000192247">
    <property type="component" value="Unassembled WGS sequence"/>
</dbReference>
<feature type="non-terminal residue" evidence="2">
    <location>
        <position position="146"/>
    </location>
</feature>
<name>A0A1V9XHI9_9ACAR</name>
<dbReference type="AlphaFoldDB" id="A0A1V9XHI9"/>
<dbReference type="OrthoDB" id="10543522at2759"/>
<feature type="compositionally biased region" description="Low complexity" evidence="1">
    <location>
        <begin position="118"/>
        <end position="128"/>
    </location>
</feature>